<name>A0ABQ1HSL0_9FLAO</name>
<proteinExistence type="predicted"/>
<organism evidence="1 2">
    <name type="scientific">Flavobacterium palustre</name>
    <dbReference type="NCBI Taxonomy" id="1476463"/>
    <lineage>
        <taxon>Bacteria</taxon>
        <taxon>Pseudomonadati</taxon>
        <taxon>Bacteroidota</taxon>
        <taxon>Flavobacteriia</taxon>
        <taxon>Flavobacteriales</taxon>
        <taxon>Flavobacteriaceae</taxon>
        <taxon>Flavobacterium</taxon>
    </lineage>
</organism>
<keyword evidence="2" id="KW-1185">Reference proteome</keyword>
<evidence type="ECO:0000313" key="1">
    <source>
        <dbReference type="EMBL" id="GGA87154.1"/>
    </source>
</evidence>
<dbReference type="EMBL" id="BMGA01000010">
    <property type="protein sequence ID" value="GGA87154.1"/>
    <property type="molecule type" value="Genomic_DNA"/>
</dbReference>
<accession>A0ABQ1HSL0</accession>
<gene>
    <name evidence="1" type="ORF">GCM10008015_29760</name>
</gene>
<reference evidence="2" key="1">
    <citation type="journal article" date="2019" name="Int. J. Syst. Evol. Microbiol.">
        <title>The Global Catalogue of Microorganisms (GCM) 10K type strain sequencing project: providing services to taxonomists for standard genome sequencing and annotation.</title>
        <authorList>
            <consortium name="The Broad Institute Genomics Platform"/>
            <consortium name="The Broad Institute Genome Sequencing Center for Infectious Disease"/>
            <person name="Wu L."/>
            <person name="Ma J."/>
        </authorList>
    </citation>
    <scope>NUCLEOTIDE SEQUENCE [LARGE SCALE GENOMIC DNA]</scope>
    <source>
        <strain evidence="2">CGMCC 1.12811</strain>
    </source>
</reference>
<evidence type="ECO:0000313" key="2">
    <source>
        <dbReference type="Proteomes" id="UP000658793"/>
    </source>
</evidence>
<comment type="caution">
    <text evidence="1">The sequence shown here is derived from an EMBL/GenBank/DDBJ whole genome shotgun (WGS) entry which is preliminary data.</text>
</comment>
<protein>
    <submittedName>
        <fullName evidence="1">Uncharacterized protein</fullName>
    </submittedName>
</protein>
<dbReference type="RefSeq" id="WP_188495457.1">
    <property type="nucleotide sequence ID" value="NZ_BMGA01000010.1"/>
</dbReference>
<dbReference type="Proteomes" id="UP000658793">
    <property type="component" value="Unassembled WGS sequence"/>
</dbReference>
<sequence>MKQYYSIILSLIFFNCLGQKTNQNINSNSIKKQVELFEFELKSNIIKPTFSTITDSVSFFDSKLKIKTIKNKNHFQIKINGNKIETDKYLTLNDVWNKKDSINYANQISQVKYYKPLNLLILQLDFYPCTGLGCAVNYQLIYDLSSKKTYPFGRFRTGFDMNLYKFKNDIYYLSKSFYGRNAQLKDTIIYNLYKIKPKSIPQRDEKYFAKFTYEDENYENETSFTRKWIQ</sequence>